<accession>D8M727</accession>
<dbReference type="PANTHER" id="PTHR15615:SF108">
    <property type="entry name" value="PROTEIN CNPPD1"/>
    <property type="match status" value="1"/>
</dbReference>
<dbReference type="InterPro" id="IPR013922">
    <property type="entry name" value="Cyclin_PHO80-like"/>
</dbReference>
<evidence type="ECO:0000313" key="2">
    <source>
        <dbReference type="Proteomes" id="UP000008312"/>
    </source>
</evidence>
<evidence type="ECO:0008006" key="3">
    <source>
        <dbReference type="Google" id="ProtNLM"/>
    </source>
</evidence>
<dbReference type="PANTHER" id="PTHR15615">
    <property type="match status" value="1"/>
</dbReference>
<dbReference type="AlphaFoldDB" id="D8M727"/>
<dbReference type="SUPFAM" id="SSF47954">
    <property type="entry name" value="Cyclin-like"/>
    <property type="match status" value="1"/>
</dbReference>
<dbReference type="EMBL" id="FN668672">
    <property type="protein sequence ID" value="CBK23866.2"/>
    <property type="molecule type" value="Genomic_DNA"/>
</dbReference>
<keyword evidence="2" id="KW-1185">Reference proteome</keyword>
<dbReference type="Pfam" id="PF08613">
    <property type="entry name" value="Cyclin"/>
    <property type="match status" value="1"/>
</dbReference>
<dbReference type="RefSeq" id="XP_012897914.1">
    <property type="nucleotide sequence ID" value="XM_013042460.1"/>
</dbReference>
<reference evidence="1" key="1">
    <citation type="submission" date="2010-02" db="EMBL/GenBank/DDBJ databases">
        <title>Sequencing and annotation of the Blastocystis hominis genome.</title>
        <authorList>
            <person name="Wincker P."/>
        </authorList>
    </citation>
    <scope>NUCLEOTIDE SEQUENCE</scope>
    <source>
        <strain evidence="1">Singapore isolate B</strain>
    </source>
</reference>
<evidence type="ECO:0000313" key="1">
    <source>
        <dbReference type="EMBL" id="CBK23866.2"/>
    </source>
</evidence>
<protein>
    <recommendedName>
        <fullName evidence="3">Cyclin</fullName>
    </recommendedName>
</protein>
<dbReference type="OrthoDB" id="337735at2759"/>
<dbReference type="GO" id="GO:0019901">
    <property type="term" value="F:protein kinase binding"/>
    <property type="evidence" value="ECO:0007669"/>
    <property type="project" value="InterPro"/>
</dbReference>
<sequence length="204" mass="23606">MDDFKRFRLRNVLSCIIESVVKRGDETICDQPITRFTAQSPPDISVRDYMERLYRYSKCSVECLVLALIYIDRFIQSSNIQVNSLTIHRILLTSVVLAAKTYDDNFYTNTHYARVGGIPVEELNCLEIEFLFSIGFSLYVSCEDYLRYHTEIYKHSMSRVCNLCSGLDIPMLCMSESNDSSFVMRYGDGRDCSPTNVNYNVMSY</sequence>
<dbReference type="OMA" id="YSTCFHA"/>
<dbReference type="InterPro" id="IPR036915">
    <property type="entry name" value="Cyclin-like_sf"/>
</dbReference>
<name>D8M727_BLAHO</name>
<gene>
    <name evidence="1" type="ORF">GSBLH_T00003679001</name>
</gene>
<dbReference type="InParanoid" id="D8M727"/>
<organism evidence="1">
    <name type="scientific">Blastocystis hominis</name>
    <dbReference type="NCBI Taxonomy" id="12968"/>
    <lineage>
        <taxon>Eukaryota</taxon>
        <taxon>Sar</taxon>
        <taxon>Stramenopiles</taxon>
        <taxon>Bigyra</taxon>
        <taxon>Opalozoa</taxon>
        <taxon>Opalinata</taxon>
        <taxon>Blastocystidae</taxon>
        <taxon>Blastocystis</taxon>
    </lineage>
</organism>
<dbReference type="Gene3D" id="1.10.472.10">
    <property type="entry name" value="Cyclin-like"/>
    <property type="match status" value="1"/>
</dbReference>
<dbReference type="GeneID" id="24920756"/>
<proteinExistence type="predicted"/>
<dbReference type="CDD" id="cd20558">
    <property type="entry name" value="CYCLIN_ScPCL7-like"/>
    <property type="match status" value="1"/>
</dbReference>
<dbReference type="Proteomes" id="UP000008312">
    <property type="component" value="Unassembled WGS sequence"/>
</dbReference>